<protein>
    <submittedName>
        <fullName evidence="2">Uncharacterized protein LOC110758951 isoform X1</fullName>
    </submittedName>
</protein>
<accession>A0A6P5SSI7</accession>
<dbReference type="Proteomes" id="UP000515124">
    <property type="component" value="Unplaced"/>
</dbReference>
<dbReference type="GeneID" id="110758951"/>
<proteinExistence type="predicted"/>
<dbReference type="RefSeq" id="XP_021816623.1">
    <property type="nucleotide sequence ID" value="XM_021960931.1"/>
</dbReference>
<name>A0A6P5SSI7_PRUAV</name>
<evidence type="ECO:0000313" key="2">
    <source>
        <dbReference type="RefSeq" id="XP_021816623.1"/>
    </source>
</evidence>
<organism evidence="1 2">
    <name type="scientific">Prunus avium</name>
    <name type="common">Cherry</name>
    <name type="synonym">Cerasus avium</name>
    <dbReference type="NCBI Taxonomy" id="42229"/>
    <lineage>
        <taxon>Eukaryota</taxon>
        <taxon>Viridiplantae</taxon>
        <taxon>Streptophyta</taxon>
        <taxon>Embryophyta</taxon>
        <taxon>Tracheophyta</taxon>
        <taxon>Spermatophyta</taxon>
        <taxon>Magnoliopsida</taxon>
        <taxon>eudicotyledons</taxon>
        <taxon>Gunneridae</taxon>
        <taxon>Pentapetalae</taxon>
        <taxon>rosids</taxon>
        <taxon>fabids</taxon>
        <taxon>Rosales</taxon>
        <taxon>Rosaceae</taxon>
        <taxon>Amygdaloideae</taxon>
        <taxon>Amygdaleae</taxon>
        <taxon>Prunus</taxon>
    </lineage>
</organism>
<gene>
    <name evidence="2" type="primary">LOC110758951</name>
</gene>
<sequence>MARNSGVLIRQLLGNRNNPCAAGLLHHLHQKPIQNLTSVPNTTPSSPHTIDIRSASKPFSNYSIHTPNLQFLQQRRCLSPSSLPESDSDSKHLLSGPSNLFVVQGMAVHQDAVDNVKRMPISPPTSSLLNFTNIQNKKLSFVVDCLRFSTTLHPGAGLRFGEGGTFPGIRNGADGHLGNQLKIILPQHVKLEVEFSATKGE</sequence>
<dbReference type="AlphaFoldDB" id="A0A6P5SSI7"/>
<dbReference type="KEGG" id="pavi:110758951"/>
<keyword evidence="1" id="KW-1185">Reference proteome</keyword>
<evidence type="ECO:0000313" key="1">
    <source>
        <dbReference type="Proteomes" id="UP000515124"/>
    </source>
</evidence>
<reference evidence="2" key="1">
    <citation type="submission" date="2025-08" db="UniProtKB">
        <authorList>
            <consortium name="RefSeq"/>
        </authorList>
    </citation>
    <scope>IDENTIFICATION</scope>
</reference>